<evidence type="ECO:0000313" key="10">
    <source>
        <dbReference type="EMBL" id="OGI43292.1"/>
    </source>
</evidence>
<reference evidence="10 11" key="1">
    <citation type="journal article" date="2016" name="Nat. Commun.">
        <title>Thousands of microbial genomes shed light on interconnected biogeochemical processes in an aquifer system.</title>
        <authorList>
            <person name="Anantharaman K."/>
            <person name="Brown C.T."/>
            <person name="Hug L.A."/>
            <person name="Sharon I."/>
            <person name="Castelle C.J."/>
            <person name="Probst A.J."/>
            <person name="Thomas B.C."/>
            <person name="Singh A."/>
            <person name="Wilkins M.J."/>
            <person name="Karaoz U."/>
            <person name="Brodie E.L."/>
            <person name="Williams K.H."/>
            <person name="Hubbard S.S."/>
            <person name="Banfield J.F."/>
        </authorList>
    </citation>
    <scope>NUCLEOTIDE SEQUENCE [LARGE SCALE GENOMIC DNA]</scope>
</reference>
<dbReference type="PANTHER" id="PTHR42682:SF3">
    <property type="entry name" value="FORMATE HYDROGENLYASE SUBUNIT 3-RELATED"/>
    <property type="match status" value="1"/>
</dbReference>
<feature type="transmembrane region" description="Helical" evidence="8">
    <location>
        <begin position="313"/>
        <end position="346"/>
    </location>
</feature>
<evidence type="ECO:0000256" key="6">
    <source>
        <dbReference type="ARBA" id="ARBA00023136"/>
    </source>
</evidence>
<name>A0A1F6TDX6_9PROT</name>
<feature type="transmembrane region" description="Helical" evidence="8">
    <location>
        <begin position="96"/>
        <end position="121"/>
    </location>
</feature>
<dbReference type="Pfam" id="PF00361">
    <property type="entry name" value="Proton_antipo_M"/>
    <property type="match status" value="1"/>
</dbReference>
<dbReference type="EMBL" id="MFST01000123">
    <property type="protein sequence ID" value="OGI43292.1"/>
    <property type="molecule type" value="Genomic_DNA"/>
</dbReference>
<feature type="non-terminal residue" evidence="10">
    <location>
        <position position="1"/>
    </location>
</feature>
<feature type="transmembrane region" description="Helical" evidence="8">
    <location>
        <begin position="418"/>
        <end position="441"/>
    </location>
</feature>
<feature type="transmembrane region" description="Helical" evidence="8">
    <location>
        <begin position="542"/>
        <end position="560"/>
    </location>
</feature>
<dbReference type="InterPro" id="IPR001750">
    <property type="entry name" value="ND/Mrp_TM"/>
</dbReference>
<keyword evidence="3 7" id="KW-0812">Transmembrane</keyword>
<dbReference type="GO" id="GO:0005886">
    <property type="term" value="C:plasma membrane"/>
    <property type="evidence" value="ECO:0007669"/>
    <property type="project" value="UniProtKB-SubCell"/>
</dbReference>
<sequence>LAPLGLFTGLFVFGMFLVLLADDAFVFMVAWELMSVSSYFLVAYQHQHAANRRAAFLYLLMAHVGGLAILLAYGVLAGFGGGYTFEAMRGAELSAAWASIAFALAFFGFGMKAGMVPVHAWLPEAHPVAPSHISALMSGVMLKVAVYGLIRFTYDLLGDIQWQWGVAVLLIGAASTLLGVLYAILQNNLKRLLAYSSIENIGIILIGLGLSMIFLASGHKALGVLGLIAALYHVLGHALFKGLLFLGAGAIAHASHEHDLNNMGGLIKRMPQTAVFFLIGCLAIAGLPPLNGFVSEWLTFQAALQAPVLKSGVLRALIPVTAAMLALSAALAAATFVKVYGVAFLGQPRSRQVGHAREADIGMRASMALLAFLCVLFGVFPSTVIGVLGAVPQMLIGQGPPSAAAQGWLWLTPISPHVASYSAPLVFAGVAIIGLLTFLFLHVRAGRIRRSDAWDCGYGSLNARMQYTGTAFSMPIQRIFAPVWDLDEEIEETRNATQPLRTEAIRHQLQTRDKSWSRLYEPIGRLVLAAARRIGLIQTGSIHTYLAYSFFTLLLLLWVVT</sequence>
<dbReference type="InterPro" id="IPR003918">
    <property type="entry name" value="NADH_UbQ_OxRdtase"/>
</dbReference>
<keyword evidence="5" id="KW-0560">Oxidoreductase</keyword>
<evidence type="ECO:0000256" key="5">
    <source>
        <dbReference type="ARBA" id="ARBA00023002"/>
    </source>
</evidence>
<gene>
    <name evidence="10" type="ORF">A2V92_04230</name>
</gene>
<feature type="transmembrane region" description="Helical" evidence="8">
    <location>
        <begin position="55"/>
        <end position="76"/>
    </location>
</feature>
<evidence type="ECO:0000256" key="8">
    <source>
        <dbReference type="SAM" id="Phobius"/>
    </source>
</evidence>
<evidence type="ECO:0000256" key="4">
    <source>
        <dbReference type="ARBA" id="ARBA00022989"/>
    </source>
</evidence>
<dbReference type="GO" id="GO:0016491">
    <property type="term" value="F:oxidoreductase activity"/>
    <property type="evidence" value="ECO:0007669"/>
    <property type="project" value="UniProtKB-KW"/>
</dbReference>
<evidence type="ECO:0000256" key="3">
    <source>
        <dbReference type="ARBA" id="ARBA00022692"/>
    </source>
</evidence>
<comment type="caution">
    <text evidence="10">The sequence shown here is derived from an EMBL/GenBank/DDBJ whole genome shotgun (WGS) entry which is preliminary data.</text>
</comment>
<dbReference type="NCBIfam" id="NF005086">
    <property type="entry name" value="PRK06521.1"/>
    <property type="match status" value="1"/>
</dbReference>
<feature type="transmembrane region" description="Helical" evidence="8">
    <location>
        <begin position="222"/>
        <end position="252"/>
    </location>
</feature>
<dbReference type="PRINTS" id="PR01437">
    <property type="entry name" value="NUOXDRDTASE4"/>
</dbReference>
<feature type="domain" description="NADH:quinone oxidoreductase/Mrp antiporter transmembrane" evidence="9">
    <location>
        <begin position="21"/>
        <end position="307"/>
    </location>
</feature>
<evidence type="ECO:0000256" key="7">
    <source>
        <dbReference type="RuleBase" id="RU000320"/>
    </source>
</evidence>
<dbReference type="AlphaFoldDB" id="A0A1F6TDX6"/>
<accession>A0A1F6TDX6</accession>
<evidence type="ECO:0000256" key="2">
    <source>
        <dbReference type="ARBA" id="ARBA00022475"/>
    </source>
</evidence>
<keyword evidence="6 8" id="KW-0472">Membrane</keyword>
<dbReference type="GO" id="GO:0042773">
    <property type="term" value="P:ATP synthesis coupled electron transport"/>
    <property type="evidence" value="ECO:0007669"/>
    <property type="project" value="InterPro"/>
</dbReference>
<evidence type="ECO:0000313" key="11">
    <source>
        <dbReference type="Proteomes" id="UP000179344"/>
    </source>
</evidence>
<dbReference type="Proteomes" id="UP000179344">
    <property type="component" value="Unassembled WGS sequence"/>
</dbReference>
<dbReference type="PANTHER" id="PTHR42682">
    <property type="entry name" value="HYDROGENASE-4 COMPONENT F"/>
    <property type="match status" value="1"/>
</dbReference>
<dbReference type="InterPro" id="IPR052175">
    <property type="entry name" value="ComplexI-like_HydComp"/>
</dbReference>
<feature type="transmembrane region" description="Helical" evidence="8">
    <location>
        <begin position="6"/>
        <end position="34"/>
    </location>
</feature>
<evidence type="ECO:0000256" key="1">
    <source>
        <dbReference type="ARBA" id="ARBA00004651"/>
    </source>
</evidence>
<organism evidence="10 11">
    <name type="scientific">Candidatus Muproteobacteria bacterium RBG_16_65_31</name>
    <dbReference type="NCBI Taxonomy" id="1817759"/>
    <lineage>
        <taxon>Bacteria</taxon>
        <taxon>Pseudomonadati</taxon>
        <taxon>Pseudomonadota</taxon>
        <taxon>Candidatus Muproteobacteria</taxon>
    </lineage>
</organism>
<evidence type="ECO:0000259" key="9">
    <source>
        <dbReference type="Pfam" id="PF00361"/>
    </source>
</evidence>
<comment type="subcellular location">
    <subcellularLocation>
        <location evidence="1">Cell membrane</location>
        <topology evidence="1">Multi-pass membrane protein</topology>
    </subcellularLocation>
    <subcellularLocation>
        <location evidence="7">Membrane</location>
        <topology evidence="7">Multi-pass membrane protein</topology>
    </subcellularLocation>
</comment>
<feature type="transmembrane region" description="Helical" evidence="8">
    <location>
        <begin position="162"/>
        <end position="185"/>
    </location>
</feature>
<keyword evidence="4 8" id="KW-1133">Transmembrane helix</keyword>
<dbReference type="GO" id="GO:0008137">
    <property type="term" value="F:NADH dehydrogenase (ubiquinone) activity"/>
    <property type="evidence" value="ECO:0007669"/>
    <property type="project" value="InterPro"/>
</dbReference>
<feature type="transmembrane region" description="Helical" evidence="8">
    <location>
        <begin position="192"/>
        <end position="216"/>
    </location>
</feature>
<protein>
    <submittedName>
        <fullName evidence="10">Hydrogenase 4 subunit B</fullName>
    </submittedName>
</protein>
<feature type="transmembrane region" description="Helical" evidence="8">
    <location>
        <begin position="273"/>
        <end position="293"/>
    </location>
</feature>
<feature type="transmembrane region" description="Helical" evidence="8">
    <location>
        <begin position="133"/>
        <end position="150"/>
    </location>
</feature>
<feature type="transmembrane region" description="Helical" evidence="8">
    <location>
        <begin position="367"/>
        <end position="391"/>
    </location>
</feature>
<proteinExistence type="predicted"/>
<keyword evidence="2" id="KW-1003">Cell membrane</keyword>